<dbReference type="Proteomes" id="UP000198287">
    <property type="component" value="Unassembled WGS sequence"/>
</dbReference>
<feature type="signal peptide" evidence="1">
    <location>
        <begin position="1"/>
        <end position="24"/>
    </location>
</feature>
<name>A0A226DW54_FOLCA</name>
<keyword evidence="4" id="KW-1185">Reference proteome</keyword>
<sequence>MMTLTLSLAVSALVLLQVVHFSKCQLPTLPSLQIPQLPSLSINGSINLSPTVPSLLPVLDSLIPTIPPIDILPFIRLPINQTKFTCPTPFGIFPDVEDCHTYFVCVLNLYIRKKCLFGKYFKPDDVIFCQEYDSLQPPPECSPCHRFTTPQTCPTQSNQCSFCVGQNFTGQYR</sequence>
<evidence type="ECO:0000256" key="1">
    <source>
        <dbReference type="SAM" id="SignalP"/>
    </source>
</evidence>
<dbReference type="EMBL" id="LNIX01000010">
    <property type="protein sequence ID" value="OXA49702.1"/>
    <property type="molecule type" value="Genomic_DNA"/>
</dbReference>
<dbReference type="GO" id="GO:0008061">
    <property type="term" value="F:chitin binding"/>
    <property type="evidence" value="ECO:0007669"/>
    <property type="project" value="InterPro"/>
</dbReference>
<dbReference type="InterPro" id="IPR002557">
    <property type="entry name" value="Chitin-bd_dom"/>
</dbReference>
<dbReference type="AlphaFoldDB" id="A0A226DW54"/>
<keyword evidence="1" id="KW-0732">Signal</keyword>
<proteinExistence type="predicted"/>
<dbReference type="PROSITE" id="PS50940">
    <property type="entry name" value="CHIT_BIND_II"/>
    <property type="match status" value="1"/>
</dbReference>
<dbReference type="InterPro" id="IPR036508">
    <property type="entry name" value="Chitin-bd_dom_sf"/>
</dbReference>
<dbReference type="GO" id="GO:0005576">
    <property type="term" value="C:extracellular region"/>
    <property type="evidence" value="ECO:0007669"/>
    <property type="project" value="InterPro"/>
</dbReference>
<dbReference type="SMART" id="SM00494">
    <property type="entry name" value="ChtBD2"/>
    <property type="match status" value="1"/>
</dbReference>
<evidence type="ECO:0000313" key="3">
    <source>
        <dbReference type="EMBL" id="OXA49702.1"/>
    </source>
</evidence>
<reference evidence="3 4" key="1">
    <citation type="submission" date="2015-12" db="EMBL/GenBank/DDBJ databases">
        <title>The genome of Folsomia candida.</title>
        <authorList>
            <person name="Faddeeva A."/>
            <person name="Derks M.F."/>
            <person name="Anvar Y."/>
            <person name="Smit S."/>
            <person name="Van Straalen N."/>
            <person name="Roelofs D."/>
        </authorList>
    </citation>
    <scope>NUCLEOTIDE SEQUENCE [LARGE SCALE GENOMIC DNA]</scope>
    <source>
        <strain evidence="3 4">VU population</strain>
        <tissue evidence="3">Whole body</tissue>
    </source>
</reference>
<accession>A0A226DW54</accession>
<evidence type="ECO:0000259" key="2">
    <source>
        <dbReference type="PROSITE" id="PS50940"/>
    </source>
</evidence>
<feature type="domain" description="Chitin-binding type-2" evidence="2">
    <location>
        <begin position="83"/>
        <end position="143"/>
    </location>
</feature>
<organism evidence="3 4">
    <name type="scientific">Folsomia candida</name>
    <name type="common">Springtail</name>
    <dbReference type="NCBI Taxonomy" id="158441"/>
    <lineage>
        <taxon>Eukaryota</taxon>
        <taxon>Metazoa</taxon>
        <taxon>Ecdysozoa</taxon>
        <taxon>Arthropoda</taxon>
        <taxon>Hexapoda</taxon>
        <taxon>Collembola</taxon>
        <taxon>Entomobryomorpha</taxon>
        <taxon>Isotomoidea</taxon>
        <taxon>Isotomidae</taxon>
        <taxon>Proisotominae</taxon>
        <taxon>Folsomia</taxon>
    </lineage>
</organism>
<gene>
    <name evidence="3" type="ORF">Fcan01_16051</name>
</gene>
<feature type="chain" id="PRO_5012375428" description="Chitin-binding type-2 domain-containing protein" evidence="1">
    <location>
        <begin position="25"/>
        <end position="173"/>
    </location>
</feature>
<protein>
    <recommendedName>
        <fullName evidence="2">Chitin-binding type-2 domain-containing protein</fullName>
    </recommendedName>
</protein>
<evidence type="ECO:0000313" key="4">
    <source>
        <dbReference type="Proteomes" id="UP000198287"/>
    </source>
</evidence>
<comment type="caution">
    <text evidence="3">The sequence shown here is derived from an EMBL/GenBank/DDBJ whole genome shotgun (WGS) entry which is preliminary data.</text>
</comment>
<dbReference type="SUPFAM" id="SSF57625">
    <property type="entry name" value="Invertebrate chitin-binding proteins"/>
    <property type="match status" value="1"/>
</dbReference>